<dbReference type="InParanoid" id="A0A098D8W6"/>
<proteinExistence type="predicted"/>
<reference evidence="2 3" key="1">
    <citation type="journal article" date="2007" name="Science">
        <title>The Fusarium graminearum genome reveals a link between localized polymorphism and pathogen specialization.</title>
        <authorList>
            <person name="Cuomo C.A."/>
            <person name="Gueldener U."/>
            <person name="Xu J.-R."/>
            <person name="Trail F."/>
            <person name="Turgeon B.G."/>
            <person name="Di Pietro A."/>
            <person name="Walton J.D."/>
            <person name="Ma L.-J."/>
            <person name="Baker S.E."/>
            <person name="Rep M."/>
            <person name="Adam G."/>
            <person name="Antoniw J."/>
            <person name="Baldwin T."/>
            <person name="Calvo S.E."/>
            <person name="Chang Y.-L."/>
            <person name="DeCaprio D."/>
            <person name="Gale L.R."/>
            <person name="Gnerre S."/>
            <person name="Goswami R.S."/>
            <person name="Hammond-Kosack K."/>
            <person name="Harris L.J."/>
            <person name="Hilburn K."/>
            <person name="Kennell J.C."/>
            <person name="Kroken S."/>
            <person name="Magnuson J.K."/>
            <person name="Mannhaupt G."/>
            <person name="Mauceli E.W."/>
            <person name="Mewes H.-W."/>
            <person name="Mitterbauer R."/>
            <person name="Muehlbauer G."/>
            <person name="Muensterkoetter M."/>
            <person name="Nelson D."/>
            <person name="O'Donnell K."/>
            <person name="Ouellet T."/>
            <person name="Qi W."/>
            <person name="Quesneville H."/>
            <person name="Roncero M.I.G."/>
            <person name="Seong K.-Y."/>
            <person name="Tetko I.V."/>
            <person name="Urban M."/>
            <person name="Waalwijk C."/>
            <person name="Ward T.J."/>
            <person name="Yao J."/>
            <person name="Birren B.W."/>
            <person name="Kistler H.C."/>
        </authorList>
    </citation>
    <scope>NUCLEOTIDE SEQUENCE [LARGE SCALE GENOMIC DNA]</scope>
    <source>
        <strain evidence="3">ATCC MYA-4620 / CBS 123657 / FGSC 9075 / NRRL 31084 / PH-1</strain>
        <strain evidence="2">PH-1 / ATCC MYA-4620 / FGSC 9075 / NRRL 31084</strain>
    </source>
</reference>
<evidence type="ECO:0000313" key="2">
    <source>
        <dbReference type="EnsemblFungi" id="CEF74900"/>
    </source>
</evidence>
<dbReference type="EnsemblFungi" id="CEF74900">
    <property type="protein sequence ID" value="CEF74900"/>
    <property type="gene ID" value="FGRRES_15150"/>
</dbReference>
<reference evidence="2 3" key="2">
    <citation type="journal article" date="2010" name="Nature">
        <title>Comparative genomics reveals mobile pathogenicity chromosomes in Fusarium.</title>
        <authorList>
            <person name="Ma L.J."/>
            <person name="van der Does H.C."/>
            <person name="Borkovich K.A."/>
            <person name="Coleman J.J."/>
            <person name="Daboussi M.J."/>
            <person name="Di Pietro A."/>
            <person name="Dufresne M."/>
            <person name="Freitag M."/>
            <person name="Grabherr M."/>
            <person name="Henrissat B."/>
            <person name="Houterman P.M."/>
            <person name="Kang S."/>
            <person name="Shim W.B."/>
            <person name="Woloshuk C."/>
            <person name="Xie X."/>
            <person name="Xu J.R."/>
            <person name="Antoniw J."/>
            <person name="Baker S.E."/>
            <person name="Bluhm B.H."/>
            <person name="Breakspear A."/>
            <person name="Brown D.W."/>
            <person name="Butchko R.A."/>
            <person name="Chapman S."/>
            <person name="Coulson R."/>
            <person name="Coutinho P.M."/>
            <person name="Danchin E.G."/>
            <person name="Diener A."/>
            <person name="Gale L.R."/>
            <person name="Gardiner D.M."/>
            <person name="Goff S."/>
            <person name="Hammond-Kosack K.E."/>
            <person name="Hilburn K."/>
            <person name="Hua-Van A."/>
            <person name="Jonkers W."/>
            <person name="Kazan K."/>
            <person name="Kodira C.D."/>
            <person name="Koehrsen M."/>
            <person name="Kumar L."/>
            <person name="Lee Y.H."/>
            <person name="Li L."/>
            <person name="Manners J.M."/>
            <person name="Miranda-Saavedra D."/>
            <person name="Mukherjee M."/>
            <person name="Park G."/>
            <person name="Park J."/>
            <person name="Park S.Y."/>
            <person name="Proctor R.H."/>
            <person name="Regev A."/>
            <person name="Ruiz-Roldan M.C."/>
            <person name="Sain D."/>
            <person name="Sakthikumar S."/>
            <person name="Sykes S."/>
            <person name="Schwartz D.C."/>
            <person name="Turgeon B.G."/>
            <person name="Wapinski I."/>
            <person name="Yoder O."/>
            <person name="Young S."/>
            <person name="Zeng Q."/>
            <person name="Zhou S."/>
            <person name="Galagan J."/>
            <person name="Cuomo C.A."/>
            <person name="Kistler H.C."/>
            <person name="Rep M."/>
        </authorList>
    </citation>
    <scope>GENOME REANNOTATION</scope>
    <source>
        <strain evidence="3">ATCC MYA-4620 / CBS 123657 / FGSC 9075 / NRRL 31084 / PH-1</strain>
        <strain evidence="2">PH-1 / ATCC MYA-4620 / FGSC 9075 / NRRL 31084</strain>
    </source>
</reference>
<dbReference type="Proteomes" id="UP000070720">
    <property type="component" value="Chromosome 1"/>
</dbReference>
<reference evidence="1 3" key="3">
    <citation type="journal article" date="2015" name="BMC Genomics">
        <title>The completed genome sequence of the pathogenic ascomycete fungus Fusarium graminearum.</title>
        <authorList>
            <person name="King R."/>
            <person name="Urban M."/>
            <person name="Hammond-Kosack M.C."/>
            <person name="Hassani-Pak K."/>
            <person name="Hammond-Kosack K.E."/>
        </authorList>
    </citation>
    <scope>NUCLEOTIDE SEQUENCE [LARGE SCALE GENOMIC DNA]</scope>
    <source>
        <strain evidence="3">ATCC MYA-4620 / CBS 123657 / FGSC 9075 / NRRL 31084 / PH-1</strain>
        <strain evidence="1">PH-1</strain>
    </source>
</reference>
<organism evidence="1 3">
    <name type="scientific">Gibberella zeae (strain ATCC MYA-4620 / CBS 123657 / FGSC 9075 / NRRL 31084 / PH-1)</name>
    <name type="common">Wheat head blight fungus</name>
    <name type="synonym">Fusarium graminearum</name>
    <dbReference type="NCBI Taxonomy" id="229533"/>
    <lineage>
        <taxon>Eukaryota</taxon>
        <taxon>Fungi</taxon>
        <taxon>Dikarya</taxon>
        <taxon>Ascomycota</taxon>
        <taxon>Pezizomycotina</taxon>
        <taxon>Sordariomycetes</taxon>
        <taxon>Hypocreomycetidae</taxon>
        <taxon>Hypocreales</taxon>
        <taxon>Nectriaceae</taxon>
        <taxon>Fusarium</taxon>
    </lineage>
</organism>
<gene>
    <name evidence="1" type="ORF">FGRAMPH1_01T06191</name>
</gene>
<evidence type="ECO:0000313" key="3">
    <source>
        <dbReference type="Proteomes" id="UP000070720"/>
    </source>
</evidence>
<protein>
    <submittedName>
        <fullName evidence="1">Chromosome 1, complete genome</fullName>
    </submittedName>
</protein>
<dbReference type="EMBL" id="HG970332">
    <property type="protein sequence ID" value="CEF74900.1"/>
    <property type="molecule type" value="Genomic_DNA"/>
</dbReference>
<accession>A0A0E0RUH5</accession>
<keyword evidence="3" id="KW-1185">Reference proteome</keyword>
<dbReference type="VEuPathDB" id="FungiDB:FGRAMPH1_01G06191"/>
<reference evidence="2" key="4">
    <citation type="submission" date="2017-01" db="UniProtKB">
        <authorList>
            <consortium name="EnsemblFungi"/>
        </authorList>
    </citation>
    <scope>IDENTIFICATION</scope>
    <source>
        <strain evidence="2">PH-1 / ATCC MYA-4620 / FGSC 9075 / NRRL 31084</strain>
    </source>
</reference>
<sequence length="74" mass="8403">MYWLCFCASRVGSCWPSHTLSNESHDLGQYACKLEFYSYRIVRNVIASIRGPIVVNKNDSQLGSSDESSEYFVS</sequence>
<name>A0A098D8W6_GIBZE</name>
<dbReference type="AlphaFoldDB" id="A0A098D8W6"/>
<evidence type="ECO:0000313" key="1">
    <source>
        <dbReference type="EMBL" id="CEF74900.1"/>
    </source>
</evidence>
<accession>A0A098D8W6</accession>